<feature type="signal peptide" evidence="1">
    <location>
        <begin position="1"/>
        <end position="29"/>
    </location>
</feature>
<sequence>MMKRSYQWAAAGAILSGLLLTGCASVNEAAQSVKEDLQQVTAAAGDSIGNAASGMADRIKRSGKPLELTAQHESGSETVLRIEHKVGNIRLVPVAGDAVQVKTTIWFLKDRSYENLAEQAETSFLPEGGNLRLATSPKDDPERNLWDWAESKYGYSDFVIDYEIEVPGSVTGIDIASDVGEVNVEGFKGNYRIRNNVGNIVVLDGHALGSSEIEADAGSLQLRMNGIEEGGSLTARTDVGSIRASFADTMKYTLQAESDLGAVTGVPDGKREFNGGGAEILLQTSAGEITVE</sequence>
<gene>
    <name evidence="2" type="ORF">J21TS3_15580</name>
</gene>
<evidence type="ECO:0000256" key="1">
    <source>
        <dbReference type="SAM" id="SignalP"/>
    </source>
</evidence>
<keyword evidence="1" id="KW-0732">Signal</keyword>
<protein>
    <recommendedName>
        <fullName evidence="4">Adhesin domain-containing protein</fullName>
    </recommendedName>
</protein>
<dbReference type="RefSeq" id="WP_212948817.1">
    <property type="nucleotide sequence ID" value="NZ_BORW01000005.1"/>
</dbReference>
<evidence type="ECO:0000313" key="3">
    <source>
        <dbReference type="Proteomes" id="UP000680638"/>
    </source>
</evidence>
<dbReference type="PROSITE" id="PS51257">
    <property type="entry name" value="PROKAR_LIPOPROTEIN"/>
    <property type="match status" value="1"/>
</dbReference>
<evidence type="ECO:0008006" key="4">
    <source>
        <dbReference type="Google" id="ProtNLM"/>
    </source>
</evidence>
<comment type="caution">
    <text evidence="2">The sequence shown here is derived from an EMBL/GenBank/DDBJ whole genome shotgun (WGS) entry which is preliminary data.</text>
</comment>
<name>A0ABQ4LU11_9BACL</name>
<proteinExistence type="predicted"/>
<keyword evidence="3" id="KW-1185">Reference proteome</keyword>
<dbReference type="EMBL" id="BORW01000005">
    <property type="protein sequence ID" value="GIO66737.1"/>
    <property type="molecule type" value="Genomic_DNA"/>
</dbReference>
<accession>A0ABQ4LU11</accession>
<dbReference type="Proteomes" id="UP000680638">
    <property type="component" value="Unassembled WGS sequence"/>
</dbReference>
<feature type="chain" id="PRO_5045042528" description="Adhesin domain-containing protein" evidence="1">
    <location>
        <begin position="30"/>
        <end position="292"/>
    </location>
</feature>
<reference evidence="2 3" key="1">
    <citation type="submission" date="2021-03" db="EMBL/GenBank/DDBJ databases">
        <title>Antimicrobial resistance genes in bacteria isolated from Japanese honey, and their potential for conferring macrolide and lincosamide resistance in the American foulbrood pathogen Paenibacillus larvae.</title>
        <authorList>
            <person name="Okamoto M."/>
            <person name="Kumagai M."/>
            <person name="Kanamori H."/>
            <person name="Takamatsu D."/>
        </authorList>
    </citation>
    <scope>NUCLEOTIDE SEQUENCE [LARGE SCALE GENOMIC DNA]</scope>
    <source>
        <strain evidence="2 3">J21TS3</strain>
    </source>
</reference>
<organism evidence="2 3">
    <name type="scientific">Paenibacillus cookii</name>
    <dbReference type="NCBI Taxonomy" id="157839"/>
    <lineage>
        <taxon>Bacteria</taxon>
        <taxon>Bacillati</taxon>
        <taxon>Bacillota</taxon>
        <taxon>Bacilli</taxon>
        <taxon>Bacillales</taxon>
        <taxon>Paenibacillaceae</taxon>
        <taxon>Paenibacillus</taxon>
    </lineage>
</organism>
<evidence type="ECO:0000313" key="2">
    <source>
        <dbReference type="EMBL" id="GIO66737.1"/>
    </source>
</evidence>